<evidence type="ECO:0000313" key="3">
    <source>
        <dbReference type="EMBL" id="CAB1424025.1"/>
    </source>
</evidence>
<sequence>MLVSHEESLSIMTPVGVLLLLLLLLWKLHLISSRLMIPVLLRSRLTASWHWTEQLLGLTDSAPQLSSSGRAMENEPPSYSGPLDCDRPALPEETDEPDSGGG</sequence>
<dbReference type="AlphaFoldDB" id="A0A9N7U3F3"/>
<feature type="transmembrane region" description="Helical" evidence="2">
    <location>
        <begin position="12"/>
        <end position="32"/>
    </location>
</feature>
<dbReference type="Proteomes" id="UP001153269">
    <property type="component" value="Unassembled WGS sequence"/>
</dbReference>
<comment type="caution">
    <text evidence="3">The sequence shown here is derived from an EMBL/GenBank/DDBJ whole genome shotgun (WGS) entry which is preliminary data.</text>
</comment>
<evidence type="ECO:0000256" key="2">
    <source>
        <dbReference type="SAM" id="Phobius"/>
    </source>
</evidence>
<evidence type="ECO:0000313" key="4">
    <source>
        <dbReference type="Proteomes" id="UP001153269"/>
    </source>
</evidence>
<evidence type="ECO:0000256" key="1">
    <source>
        <dbReference type="SAM" id="MobiDB-lite"/>
    </source>
</evidence>
<protein>
    <submittedName>
        <fullName evidence="3">Uncharacterized protein</fullName>
    </submittedName>
</protein>
<keyword evidence="4" id="KW-1185">Reference proteome</keyword>
<keyword evidence="2" id="KW-0812">Transmembrane</keyword>
<accession>A0A9N7U3F3</accession>
<name>A0A9N7U3F3_PLEPL</name>
<gene>
    <name evidence="3" type="ORF">PLEPLA_LOCUS11946</name>
</gene>
<organism evidence="3 4">
    <name type="scientific">Pleuronectes platessa</name>
    <name type="common">European plaice</name>
    <dbReference type="NCBI Taxonomy" id="8262"/>
    <lineage>
        <taxon>Eukaryota</taxon>
        <taxon>Metazoa</taxon>
        <taxon>Chordata</taxon>
        <taxon>Craniata</taxon>
        <taxon>Vertebrata</taxon>
        <taxon>Euteleostomi</taxon>
        <taxon>Actinopterygii</taxon>
        <taxon>Neopterygii</taxon>
        <taxon>Teleostei</taxon>
        <taxon>Neoteleostei</taxon>
        <taxon>Acanthomorphata</taxon>
        <taxon>Carangaria</taxon>
        <taxon>Pleuronectiformes</taxon>
        <taxon>Pleuronectoidei</taxon>
        <taxon>Pleuronectidae</taxon>
        <taxon>Pleuronectes</taxon>
    </lineage>
</organism>
<feature type="region of interest" description="Disordered" evidence="1">
    <location>
        <begin position="62"/>
        <end position="102"/>
    </location>
</feature>
<keyword evidence="2" id="KW-1133">Transmembrane helix</keyword>
<dbReference type="EMBL" id="CADEAL010000701">
    <property type="protein sequence ID" value="CAB1424025.1"/>
    <property type="molecule type" value="Genomic_DNA"/>
</dbReference>
<keyword evidence="2" id="KW-0472">Membrane</keyword>
<feature type="compositionally biased region" description="Acidic residues" evidence="1">
    <location>
        <begin position="92"/>
        <end position="102"/>
    </location>
</feature>
<proteinExistence type="predicted"/>
<reference evidence="3" key="1">
    <citation type="submission" date="2020-03" db="EMBL/GenBank/DDBJ databases">
        <authorList>
            <person name="Weist P."/>
        </authorList>
    </citation>
    <scope>NUCLEOTIDE SEQUENCE</scope>
</reference>